<dbReference type="PANTHER" id="PTHR43739:SF5">
    <property type="entry name" value="EXO-ALPHA-SIALIDASE"/>
    <property type="match status" value="1"/>
</dbReference>
<feature type="signal peptide" evidence="3">
    <location>
        <begin position="1"/>
        <end position="25"/>
    </location>
</feature>
<dbReference type="Gene3D" id="2.130.10.10">
    <property type="entry name" value="YVTN repeat-like/Quinoprotein amine dehydrogenase"/>
    <property type="match status" value="2"/>
</dbReference>
<feature type="chain" id="PRO_5013349656" description="Sortilin N-terminal domain-containing protein" evidence="3">
    <location>
        <begin position="26"/>
        <end position="427"/>
    </location>
</feature>
<feature type="region of interest" description="Disordered" evidence="2">
    <location>
        <begin position="371"/>
        <end position="398"/>
    </location>
</feature>
<sequence length="427" mass="46134">MRPMRITIWHLLAGLGALSAPVAHAHGGFAETHSFTQRRGHPEDQWMGFTQGALLSRDSGRTWRWVCAEAMGYGSWMPESFVWRAEGSLLAATGTALLHSRDEGCTWSTAPGFEDAWVTGLAAHPTDDAVFYLSTGRPSMVNALYRSEDGGGTWTPTALRREAVFSAVRVAPSDPQRLYVSGWKGYAQYVFRSDDAGETWTEWPLPLEGAYDLKLLAVSPARPDVVWARVSSLGASGVPRQSVLRSEDGGRTFAPALEQDDLLVNLDVSEDGRTVWVATYNHLFRSQEGEAFTRLSEPNGNACVTHSGGVLHACGSTWSNDWELARSTDEGTTWTPVFSLREIQGVHQCPSGTPVQTLCSARWPQLAEQLGVSSANPGGGDAGVPDAGTVGNPPKSEGCGAAPGIGGWALWSLLAMLWRRRTAHALK</sequence>
<dbReference type="InterPro" id="IPR015943">
    <property type="entry name" value="WD40/YVTN_repeat-like_dom_sf"/>
</dbReference>
<dbReference type="PANTHER" id="PTHR43739">
    <property type="entry name" value="XYLOGLUCANASE (EUROFUNG)"/>
    <property type="match status" value="1"/>
</dbReference>
<dbReference type="Proteomes" id="UP000217289">
    <property type="component" value="Chromosome"/>
</dbReference>
<reference evidence="5 6" key="1">
    <citation type="submission" date="2017-06" db="EMBL/GenBank/DDBJ databases">
        <authorList>
            <person name="Kim H.J."/>
            <person name="Triplett B.A."/>
        </authorList>
    </citation>
    <scope>NUCLEOTIDE SEQUENCE [LARGE SCALE GENOMIC DNA]</scope>
    <source>
        <strain evidence="5 6">DSM 14713</strain>
    </source>
</reference>
<name>A0A250IS44_9BACT</name>
<dbReference type="InterPro" id="IPR052025">
    <property type="entry name" value="Xyloglucanase_GH74"/>
</dbReference>
<protein>
    <recommendedName>
        <fullName evidence="4">Sortilin N-terminal domain-containing protein</fullName>
    </recommendedName>
</protein>
<dbReference type="AlphaFoldDB" id="A0A250IS44"/>
<dbReference type="EMBL" id="CP022163">
    <property type="protein sequence ID" value="ATB34062.1"/>
    <property type="molecule type" value="Genomic_DNA"/>
</dbReference>
<gene>
    <name evidence="5" type="ORF">MEBOL_007563</name>
</gene>
<evidence type="ECO:0000259" key="4">
    <source>
        <dbReference type="Pfam" id="PF15902"/>
    </source>
</evidence>
<feature type="domain" description="Sortilin N-terminal" evidence="4">
    <location>
        <begin position="143"/>
        <end position="258"/>
    </location>
</feature>
<evidence type="ECO:0000313" key="6">
    <source>
        <dbReference type="Proteomes" id="UP000217289"/>
    </source>
</evidence>
<evidence type="ECO:0000256" key="3">
    <source>
        <dbReference type="SAM" id="SignalP"/>
    </source>
</evidence>
<proteinExistence type="predicted"/>
<accession>A0A250IS44</accession>
<evidence type="ECO:0000313" key="5">
    <source>
        <dbReference type="EMBL" id="ATB34062.1"/>
    </source>
</evidence>
<keyword evidence="1" id="KW-0677">Repeat</keyword>
<dbReference type="InterPro" id="IPR031778">
    <property type="entry name" value="Sortilin_N"/>
</dbReference>
<evidence type="ECO:0000256" key="2">
    <source>
        <dbReference type="SAM" id="MobiDB-lite"/>
    </source>
</evidence>
<dbReference type="KEGG" id="mbd:MEBOL_007563"/>
<dbReference type="CDD" id="cd15482">
    <property type="entry name" value="Sialidase_non-viral"/>
    <property type="match status" value="2"/>
</dbReference>
<dbReference type="Pfam" id="PF15902">
    <property type="entry name" value="Sortilin-Vps10"/>
    <property type="match status" value="1"/>
</dbReference>
<keyword evidence="3" id="KW-0732">Signal</keyword>
<organism evidence="5 6">
    <name type="scientific">Melittangium boletus DSM 14713</name>
    <dbReference type="NCBI Taxonomy" id="1294270"/>
    <lineage>
        <taxon>Bacteria</taxon>
        <taxon>Pseudomonadati</taxon>
        <taxon>Myxococcota</taxon>
        <taxon>Myxococcia</taxon>
        <taxon>Myxococcales</taxon>
        <taxon>Cystobacterineae</taxon>
        <taxon>Archangiaceae</taxon>
        <taxon>Melittangium</taxon>
    </lineage>
</organism>
<dbReference type="GO" id="GO:0010411">
    <property type="term" value="P:xyloglucan metabolic process"/>
    <property type="evidence" value="ECO:0007669"/>
    <property type="project" value="TreeGrafter"/>
</dbReference>
<evidence type="ECO:0000256" key="1">
    <source>
        <dbReference type="ARBA" id="ARBA00022737"/>
    </source>
</evidence>
<dbReference type="SUPFAM" id="SSF110296">
    <property type="entry name" value="Oligoxyloglucan reducing end-specific cellobiohydrolase"/>
    <property type="match status" value="2"/>
</dbReference>
<keyword evidence="6" id="KW-1185">Reference proteome</keyword>